<dbReference type="PANTHER" id="PTHR42885:SF2">
    <property type="entry name" value="HISTIDINOL-PHOSPHATE AMINOTRANSFERASE"/>
    <property type="match status" value="1"/>
</dbReference>
<dbReference type="OrthoDB" id="9813612at2"/>
<comment type="subunit">
    <text evidence="3 9">Homodimer.</text>
</comment>
<keyword evidence="5 9" id="KW-0028">Amino-acid biosynthesis</keyword>
<dbReference type="Gene3D" id="3.90.1150.10">
    <property type="entry name" value="Aspartate Aminotransferase, domain 1"/>
    <property type="match status" value="1"/>
</dbReference>
<keyword evidence="6 9" id="KW-0808">Transferase</keyword>
<evidence type="ECO:0000259" key="10">
    <source>
        <dbReference type="Pfam" id="PF00155"/>
    </source>
</evidence>
<evidence type="ECO:0000313" key="12">
    <source>
        <dbReference type="Proteomes" id="UP000439550"/>
    </source>
</evidence>
<dbReference type="EMBL" id="WITJ01000005">
    <property type="protein sequence ID" value="MQW39181.1"/>
    <property type="molecule type" value="Genomic_DNA"/>
</dbReference>
<keyword evidence="7 9" id="KW-0663">Pyridoxal phosphate</keyword>
<feature type="modified residue" description="N6-(pyridoxal phosphate)lysine" evidence="9">
    <location>
        <position position="208"/>
    </location>
</feature>
<organism evidence="11 12">
    <name type="scientific">Lactococcus hircilactis</name>
    <dbReference type="NCBI Taxonomy" id="1494462"/>
    <lineage>
        <taxon>Bacteria</taxon>
        <taxon>Bacillati</taxon>
        <taxon>Bacillota</taxon>
        <taxon>Bacilli</taxon>
        <taxon>Lactobacillales</taxon>
        <taxon>Streptococcaceae</taxon>
        <taxon>Lactococcus</taxon>
    </lineage>
</organism>
<comment type="catalytic activity">
    <reaction evidence="9">
        <text>L-histidinol phosphate + 2-oxoglutarate = 3-(imidazol-4-yl)-2-oxopropyl phosphate + L-glutamate</text>
        <dbReference type="Rhea" id="RHEA:23744"/>
        <dbReference type="ChEBI" id="CHEBI:16810"/>
        <dbReference type="ChEBI" id="CHEBI:29985"/>
        <dbReference type="ChEBI" id="CHEBI:57766"/>
        <dbReference type="ChEBI" id="CHEBI:57980"/>
        <dbReference type="EC" id="2.6.1.9"/>
    </reaction>
</comment>
<dbReference type="InterPro" id="IPR005861">
    <property type="entry name" value="HisP_aminotrans"/>
</dbReference>
<keyword evidence="8 9" id="KW-0368">Histidine biosynthesis</keyword>
<dbReference type="Pfam" id="PF00155">
    <property type="entry name" value="Aminotran_1_2"/>
    <property type="match status" value="1"/>
</dbReference>
<gene>
    <name evidence="9" type="primary">hisC</name>
    <name evidence="11" type="ORF">GHI93_04405</name>
</gene>
<dbReference type="CDD" id="cd00609">
    <property type="entry name" value="AAT_like"/>
    <property type="match status" value="1"/>
</dbReference>
<dbReference type="HAMAP" id="MF_01023">
    <property type="entry name" value="HisC_aminotrans_2"/>
    <property type="match status" value="1"/>
</dbReference>
<evidence type="ECO:0000256" key="4">
    <source>
        <dbReference type="ARBA" id="ARBA00022576"/>
    </source>
</evidence>
<dbReference type="PROSITE" id="PS00599">
    <property type="entry name" value="AA_TRANSFER_CLASS_2"/>
    <property type="match status" value="1"/>
</dbReference>
<name>A0A7X1Z9D0_9LACT</name>
<reference evidence="11 12" key="1">
    <citation type="submission" date="2019-10" db="EMBL/GenBank/DDBJ databases">
        <authorList>
            <person name="Dong K."/>
        </authorList>
    </citation>
    <scope>NUCLEOTIDE SEQUENCE [LARGE SCALE GENOMIC DNA]</scope>
    <source>
        <strain evidence="11 12">DSM 28960</strain>
    </source>
</reference>
<feature type="domain" description="Aminotransferase class I/classII large" evidence="10">
    <location>
        <begin position="23"/>
        <end position="342"/>
    </location>
</feature>
<proteinExistence type="inferred from homology"/>
<dbReference type="AlphaFoldDB" id="A0A7X1Z9D0"/>
<dbReference type="InterPro" id="IPR004839">
    <property type="entry name" value="Aminotransferase_I/II_large"/>
</dbReference>
<evidence type="ECO:0000313" key="11">
    <source>
        <dbReference type="EMBL" id="MQW39181.1"/>
    </source>
</evidence>
<evidence type="ECO:0000256" key="3">
    <source>
        <dbReference type="ARBA" id="ARBA00011738"/>
    </source>
</evidence>
<evidence type="ECO:0000256" key="9">
    <source>
        <dbReference type="HAMAP-Rule" id="MF_01023"/>
    </source>
</evidence>
<dbReference type="InterPro" id="IPR015421">
    <property type="entry name" value="PyrdxlP-dep_Trfase_major"/>
</dbReference>
<comment type="similarity">
    <text evidence="2 9">Belongs to the class-II pyridoxal-phosphate-dependent aminotransferase family. Histidinol-phosphate aminotransferase subfamily.</text>
</comment>
<dbReference type="GO" id="GO:0004400">
    <property type="term" value="F:histidinol-phosphate transaminase activity"/>
    <property type="evidence" value="ECO:0007669"/>
    <property type="project" value="UniProtKB-UniRule"/>
</dbReference>
<sequence length="356" mass="41049">MNWRNNLRHVTPYVSGEQPRFSEMIKLNTNENPYAPSEKIKTLLNSFDLELLKRYPNADADDLRSALARYHEVKREQVFLGNGSDEVLALSFLSFFNSKSPILMPEITYSFYPVYCQLFGIPFKKIPLKMNFELDVTDYFEKNGGIVLPNPNAPTAIALSPEKIEQLLKENQEGIVIIDEAYIDFGGTSVCPLLEKYDNLVIVRTFSKSRALAGIRLGYALGHPEAIARLYDVKNSFNSYPIDRLTQEIGLASLNDENYFKKQVEKIIKTRENFQSALQSLKFETTPSQANFVFVRYPNLSGETLAQQLRDRKIIVRRFEDHLIKDWLRITIGTEKEMEEVILSLKEILEQENEKK</sequence>
<evidence type="ECO:0000256" key="8">
    <source>
        <dbReference type="ARBA" id="ARBA00023102"/>
    </source>
</evidence>
<evidence type="ECO:0000256" key="5">
    <source>
        <dbReference type="ARBA" id="ARBA00022605"/>
    </source>
</evidence>
<comment type="pathway">
    <text evidence="9">Amino-acid biosynthesis; L-histidine biosynthesis; L-histidine from 5-phospho-alpha-D-ribose 1-diphosphate: step 7/9.</text>
</comment>
<accession>A0A7X1Z9D0</accession>
<dbReference type="NCBIfam" id="TIGR01141">
    <property type="entry name" value="hisC"/>
    <property type="match status" value="1"/>
</dbReference>
<evidence type="ECO:0000256" key="7">
    <source>
        <dbReference type="ARBA" id="ARBA00022898"/>
    </source>
</evidence>
<keyword evidence="12" id="KW-1185">Reference proteome</keyword>
<evidence type="ECO:0000256" key="1">
    <source>
        <dbReference type="ARBA" id="ARBA00001933"/>
    </source>
</evidence>
<dbReference type="PANTHER" id="PTHR42885">
    <property type="entry name" value="HISTIDINOL-PHOSPHATE AMINOTRANSFERASE-RELATED"/>
    <property type="match status" value="1"/>
</dbReference>
<dbReference type="EC" id="2.6.1.9" evidence="9"/>
<dbReference type="InterPro" id="IPR001917">
    <property type="entry name" value="Aminotrans_II_pyridoxalP_BS"/>
</dbReference>
<dbReference type="Proteomes" id="UP000439550">
    <property type="component" value="Unassembled WGS sequence"/>
</dbReference>
<dbReference type="RefSeq" id="WP_153495863.1">
    <property type="nucleotide sequence ID" value="NZ_CAXYUY010000002.1"/>
</dbReference>
<evidence type="ECO:0000256" key="6">
    <source>
        <dbReference type="ARBA" id="ARBA00022679"/>
    </source>
</evidence>
<protein>
    <recommendedName>
        <fullName evidence="9">Histidinol-phosphate aminotransferase</fullName>
        <ecNumber evidence="9">2.6.1.9</ecNumber>
    </recommendedName>
    <alternativeName>
        <fullName evidence="9">Imidazole acetol-phosphate transaminase</fullName>
    </alternativeName>
</protein>
<dbReference type="UniPathway" id="UPA00031">
    <property type="reaction ID" value="UER00012"/>
</dbReference>
<comment type="caution">
    <text evidence="11">The sequence shown here is derived from an EMBL/GenBank/DDBJ whole genome shotgun (WGS) entry which is preliminary data.</text>
</comment>
<dbReference type="SUPFAM" id="SSF53383">
    <property type="entry name" value="PLP-dependent transferases"/>
    <property type="match status" value="1"/>
</dbReference>
<keyword evidence="4 9" id="KW-0032">Aminotransferase</keyword>
<comment type="cofactor">
    <cofactor evidence="1 9">
        <name>pyridoxal 5'-phosphate</name>
        <dbReference type="ChEBI" id="CHEBI:597326"/>
    </cofactor>
</comment>
<dbReference type="InterPro" id="IPR015424">
    <property type="entry name" value="PyrdxlP-dep_Trfase"/>
</dbReference>
<dbReference type="GO" id="GO:0030170">
    <property type="term" value="F:pyridoxal phosphate binding"/>
    <property type="evidence" value="ECO:0007669"/>
    <property type="project" value="InterPro"/>
</dbReference>
<dbReference type="Gene3D" id="3.40.640.10">
    <property type="entry name" value="Type I PLP-dependent aspartate aminotransferase-like (Major domain)"/>
    <property type="match status" value="1"/>
</dbReference>
<dbReference type="InterPro" id="IPR015422">
    <property type="entry name" value="PyrdxlP-dep_Trfase_small"/>
</dbReference>
<dbReference type="GO" id="GO:0000105">
    <property type="term" value="P:L-histidine biosynthetic process"/>
    <property type="evidence" value="ECO:0007669"/>
    <property type="project" value="UniProtKB-UniRule"/>
</dbReference>
<evidence type="ECO:0000256" key="2">
    <source>
        <dbReference type="ARBA" id="ARBA00007970"/>
    </source>
</evidence>